<dbReference type="GO" id="GO:0034722">
    <property type="term" value="F:gamma-glutamyl-peptidase activity"/>
    <property type="evidence" value="ECO:0007669"/>
    <property type="project" value="TreeGrafter"/>
</dbReference>
<dbReference type="PROSITE" id="PS51273">
    <property type="entry name" value="GATASE_TYPE_1"/>
    <property type="match status" value="1"/>
</dbReference>
<dbReference type="SUPFAM" id="SSF52317">
    <property type="entry name" value="Class I glutamine amidotransferase-like"/>
    <property type="match status" value="1"/>
</dbReference>
<dbReference type="Proteomes" id="UP000325081">
    <property type="component" value="Unassembled WGS sequence"/>
</dbReference>
<proteinExistence type="predicted"/>
<dbReference type="PANTHER" id="PTHR11315:SF0">
    <property type="entry name" value="FOLATE GAMMA-GLUTAMYL HYDROLASE"/>
    <property type="match status" value="1"/>
</dbReference>
<sequence>MLKILVVDKWDNPCASRLHKLHIRRREERGEERREEVNYAFQKLTLVNGLIVTGGGETTGLYYEVIDFIFKIVMSKNDDVDHFPLLGICLGFELLTMIVSEDRNILEPFDAANHASTLHFRDGIDLKKTLFQRRGSDEVYIFYGGRA</sequence>
<keyword evidence="3" id="KW-1185">Reference proteome</keyword>
<feature type="active site" description="Nucleophile" evidence="1">
    <location>
        <position position="89"/>
    </location>
</feature>
<protein>
    <submittedName>
        <fullName evidence="2">Gamma-glutamyl hydrolase</fullName>
    </submittedName>
</protein>
<dbReference type="OrthoDB" id="64220at2759"/>
<dbReference type="PANTHER" id="PTHR11315">
    <property type="entry name" value="PROTEASE FAMILY C26 GAMMA-GLUTAMYL HYDROLASE"/>
    <property type="match status" value="1"/>
</dbReference>
<gene>
    <name evidence="2" type="ORF">STAS_04985</name>
</gene>
<dbReference type="InterPro" id="IPR015527">
    <property type="entry name" value="Pept_C26_g-glut_hydrolase"/>
</dbReference>
<evidence type="ECO:0000313" key="3">
    <source>
        <dbReference type="Proteomes" id="UP000325081"/>
    </source>
</evidence>
<dbReference type="AlphaFoldDB" id="A0A5A7P9H4"/>
<dbReference type="Gene3D" id="3.40.50.880">
    <property type="match status" value="1"/>
</dbReference>
<reference evidence="3" key="1">
    <citation type="journal article" date="2019" name="Curr. Biol.">
        <title>Genome Sequence of Striga asiatica Provides Insight into the Evolution of Plant Parasitism.</title>
        <authorList>
            <person name="Yoshida S."/>
            <person name="Kim S."/>
            <person name="Wafula E.K."/>
            <person name="Tanskanen J."/>
            <person name="Kim Y.M."/>
            <person name="Honaas L."/>
            <person name="Yang Z."/>
            <person name="Spallek T."/>
            <person name="Conn C.E."/>
            <person name="Ichihashi Y."/>
            <person name="Cheong K."/>
            <person name="Cui S."/>
            <person name="Der J.P."/>
            <person name="Gundlach H."/>
            <person name="Jiao Y."/>
            <person name="Hori C."/>
            <person name="Ishida J.K."/>
            <person name="Kasahara H."/>
            <person name="Kiba T."/>
            <person name="Kim M.S."/>
            <person name="Koo N."/>
            <person name="Laohavisit A."/>
            <person name="Lee Y.H."/>
            <person name="Lumba S."/>
            <person name="McCourt P."/>
            <person name="Mortimer J.C."/>
            <person name="Mutuku J.M."/>
            <person name="Nomura T."/>
            <person name="Sasaki-Sekimoto Y."/>
            <person name="Seto Y."/>
            <person name="Wang Y."/>
            <person name="Wakatake T."/>
            <person name="Sakakibara H."/>
            <person name="Demura T."/>
            <person name="Yamaguchi S."/>
            <person name="Yoneyama K."/>
            <person name="Manabe R.I."/>
            <person name="Nelson D.C."/>
            <person name="Schulman A.H."/>
            <person name="Timko M.P."/>
            <person name="dePamphilis C.W."/>
            <person name="Choi D."/>
            <person name="Shirasu K."/>
        </authorList>
    </citation>
    <scope>NUCLEOTIDE SEQUENCE [LARGE SCALE GENOMIC DNA]</scope>
    <source>
        <strain evidence="3">cv. UVA1</strain>
    </source>
</reference>
<organism evidence="2 3">
    <name type="scientific">Striga asiatica</name>
    <name type="common">Asiatic witchweed</name>
    <name type="synonym">Buchnera asiatica</name>
    <dbReference type="NCBI Taxonomy" id="4170"/>
    <lineage>
        <taxon>Eukaryota</taxon>
        <taxon>Viridiplantae</taxon>
        <taxon>Streptophyta</taxon>
        <taxon>Embryophyta</taxon>
        <taxon>Tracheophyta</taxon>
        <taxon>Spermatophyta</taxon>
        <taxon>Magnoliopsida</taxon>
        <taxon>eudicotyledons</taxon>
        <taxon>Gunneridae</taxon>
        <taxon>Pentapetalae</taxon>
        <taxon>asterids</taxon>
        <taxon>lamiids</taxon>
        <taxon>Lamiales</taxon>
        <taxon>Orobanchaceae</taxon>
        <taxon>Buchnereae</taxon>
        <taxon>Striga</taxon>
    </lineage>
</organism>
<comment type="caution">
    <text evidence="2">The sequence shown here is derived from an EMBL/GenBank/DDBJ whole genome shotgun (WGS) entry which is preliminary data.</text>
</comment>
<keyword evidence="2" id="KW-0378">Hydrolase</keyword>
<evidence type="ECO:0000256" key="1">
    <source>
        <dbReference type="PIRSR" id="PIRSR615527-1"/>
    </source>
</evidence>
<evidence type="ECO:0000313" key="2">
    <source>
        <dbReference type="EMBL" id="GER29148.1"/>
    </source>
</evidence>
<dbReference type="GO" id="GO:0005773">
    <property type="term" value="C:vacuole"/>
    <property type="evidence" value="ECO:0007669"/>
    <property type="project" value="TreeGrafter"/>
</dbReference>
<dbReference type="GO" id="GO:0046900">
    <property type="term" value="P:tetrahydrofolylpolyglutamate metabolic process"/>
    <property type="evidence" value="ECO:0007669"/>
    <property type="project" value="TreeGrafter"/>
</dbReference>
<dbReference type="EMBL" id="BKCP01003336">
    <property type="protein sequence ID" value="GER29148.1"/>
    <property type="molecule type" value="Genomic_DNA"/>
</dbReference>
<name>A0A5A7P9H4_STRAF</name>
<accession>A0A5A7P9H4</accession>
<dbReference type="InterPro" id="IPR029062">
    <property type="entry name" value="Class_I_gatase-like"/>
</dbReference>